<feature type="non-terminal residue" evidence="11">
    <location>
        <position position="51"/>
    </location>
</feature>
<dbReference type="InterPro" id="IPR000725">
    <property type="entry name" value="Olfact_rcpt"/>
</dbReference>
<comment type="caution">
    <text evidence="11">The sequence shown here is derived from an EMBL/GenBank/DDBJ whole genome shotgun (WGS) entry which is preliminary data.</text>
</comment>
<proteinExistence type="predicted"/>
<evidence type="ECO:0000256" key="4">
    <source>
        <dbReference type="ARBA" id="ARBA00022725"/>
    </source>
</evidence>
<dbReference type="GO" id="GO:0005886">
    <property type="term" value="C:plasma membrane"/>
    <property type="evidence" value="ECO:0007669"/>
    <property type="project" value="UniProtKB-SubCell"/>
</dbReference>
<evidence type="ECO:0000256" key="8">
    <source>
        <dbReference type="ARBA" id="ARBA00023170"/>
    </source>
</evidence>
<comment type="subcellular location">
    <subcellularLocation>
        <location evidence="1">Cell membrane</location>
        <topology evidence="1">Multi-pass membrane protein</topology>
    </subcellularLocation>
</comment>
<evidence type="ECO:0000256" key="5">
    <source>
        <dbReference type="ARBA" id="ARBA00022989"/>
    </source>
</evidence>
<evidence type="ECO:0000313" key="11">
    <source>
        <dbReference type="EMBL" id="NXW39306.1"/>
    </source>
</evidence>
<protein>
    <submittedName>
        <fullName evidence="11">O14J1 protein</fullName>
    </submittedName>
</protein>
<evidence type="ECO:0000256" key="7">
    <source>
        <dbReference type="ARBA" id="ARBA00023136"/>
    </source>
</evidence>
<feature type="transmembrane region" description="Helical" evidence="10">
    <location>
        <begin position="6"/>
        <end position="23"/>
    </location>
</feature>
<dbReference type="Pfam" id="PF13853">
    <property type="entry name" value="7tm_4"/>
    <property type="match status" value="1"/>
</dbReference>
<feature type="non-terminal residue" evidence="11">
    <location>
        <position position="1"/>
    </location>
</feature>
<gene>
    <name evidence="11" type="primary">Or14j1_5</name>
    <name evidence="11" type="ORF">PHASIM_R11406</name>
</gene>
<keyword evidence="12" id="KW-1185">Reference proteome</keyword>
<dbReference type="SUPFAM" id="SSF81321">
    <property type="entry name" value="Family A G protein-coupled receptor-like"/>
    <property type="match status" value="1"/>
</dbReference>
<keyword evidence="3 10" id="KW-0812">Transmembrane</keyword>
<keyword evidence="5 10" id="KW-1133">Transmembrane helix</keyword>
<evidence type="ECO:0000256" key="2">
    <source>
        <dbReference type="ARBA" id="ARBA00022475"/>
    </source>
</evidence>
<name>A0A7L4BP51_9CHAR</name>
<evidence type="ECO:0000256" key="9">
    <source>
        <dbReference type="ARBA" id="ARBA00023224"/>
    </source>
</evidence>
<evidence type="ECO:0000256" key="1">
    <source>
        <dbReference type="ARBA" id="ARBA00004651"/>
    </source>
</evidence>
<keyword evidence="9" id="KW-0807">Transducer</keyword>
<keyword evidence="6" id="KW-0297">G-protein coupled receptor</keyword>
<keyword evidence="4" id="KW-0552">Olfaction</keyword>
<dbReference type="PANTHER" id="PTHR26452">
    <property type="entry name" value="OLFACTORY RECEPTOR"/>
    <property type="match status" value="1"/>
</dbReference>
<reference evidence="11 12" key="1">
    <citation type="submission" date="2019-09" db="EMBL/GenBank/DDBJ databases">
        <title>Bird 10,000 Genomes (B10K) Project - Family phase.</title>
        <authorList>
            <person name="Zhang G."/>
        </authorList>
    </citation>
    <scope>NUCLEOTIDE SEQUENCE [LARGE SCALE GENOMIC DNA]</scope>
    <source>
        <strain evidence="11">B10K-DU-009-16</strain>
        <tissue evidence="11">Muscle</tissue>
    </source>
</reference>
<dbReference type="Proteomes" id="UP000556165">
    <property type="component" value="Unassembled WGS sequence"/>
</dbReference>
<accession>A0A7L4BP51</accession>
<dbReference type="GO" id="GO:0004930">
    <property type="term" value="F:G protein-coupled receptor activity"/>
    <property type="evidence" value="ECO:0007669"/>
    <property type="project" value="UniProtKB-KW"/>
</dbReference>
<evidence type="ECO:0000313" key="12">
    <source>
        <dbReference type="Proteomes" id="UP000556165"/>
    </source>
</evidence>
<dbReference type="EMBL" id="VZZW01007299">
    <property type="protein sequence ID" value="NXW39306.1"/>
    <property type="molecule type" value="Genomic_DNA"/>
</dbReference>
<dbReference type="AlphaFoldDB" id="A0A7L4BP51"/>
<keyword evidence="4" id="KW-0716">Sensory transduction</keyword>
<keyword evidence="7 10" id="KW-0472">Membrane</keyword>
<evidence type="ECO:0000256" key="3">
    <source>
        <dbReference type="ARBA" id="ARBA00022692"/>
    </source>
</evidence>
<keyword evidence="8" id="KW-0675">Receptor</keyword>
<evidence type="ECO:0000256" key="6">
    <source>
        <dbReference type="ARBA" id="ARBA00023040"/>
    </source>
</evidence>
<sequence length="51" mass="5822">VFFSFICFVFIVLSYVQIFRAVLRIPSEQGRHKAFSTCLPHLAVVSLFVST</sequence>
<dbReference type="GO" id="GO:0004984">
    <property type="term" value="F:olfactory receptor activity"/>
    <property type="evidence" value="ECO:0007669"/>
    <property type="project" value="InterPro"/>
</dbReference>
<evidence type="ECO:0000256" key="10">
    <source>
        <dbReference type="SAM" id="Phobius"/>
    </source>
</evidence>
<dbReference type="InterPro" id="IPR050516">
    <property type="entry name" value="Olfactory_GPCR"/>
</dbReference>
<organism evidence="11 12">
    <name type="scientific">Phaetusa simplex</name>
    <name type="common">large-billed tern</name>
    <dbReference type="NCBI Taxonomy" id="297813"/>
    <lineage>
        <taxon>Eukaryota</taxon>
        <taxon>Metazoa</taxon>
        <taxon>Chordata</taxon>
        <taxon>Craniata</taxon>
        <taxon>Vertebrata</taxon>
        <taxon>Euteleostomi</taxon>
        <taxon>Archelosauria</taxon>
        <taxon>Archosauria</taxon>
        <taxon>Dinosauria</taxon>
        <taxon>Saurischia</taxon>
        <taxon>Theropoda</taxon>
        <taxon>Coelurosauria</taxon>
        <taxon>Aves</taxon>
        <taxon>Neognathae</taxon>
        <taxon>Neoaves</taxon>
        <taxon>Charadriiformes</taxon>
        <taxon>Laridae</taxon>
        <taxon>Phaetusa</taxon>
    </lineage>
</organism>
<keyword evidence="2" id="KW-1003">Cell membrane</keyword>